<organism evidence="2 3">
    <name type="scientific">Melanomma pulvis-pyrius CBS 109.77</name>
    <dbReference type="NCBI Taxonomy" id="1314802"/>
    <lineage>
        <taxon>Eukaryota</taxon>
        <taxon>Fungi</taxon>
        <taxon>Dikarya</taxon>
        <taxon>Ascomycota</taxon>
        <taxon>Pezizomycotina</taxon>
        <taxon>Dothideomycetes</taxon>
        <taxon>Pleosporomycetidae</taxon>
        <taxon>Pleosporales</taxon>
        <taxon>Melanommataceae</taxon>
        <taxon>Melanomma</taxon>
    </lineage>
</organism>
<keyword evidence="3" id="KW-1185">Reference proteome</keyword>
<dbReference type="Proteomes" id="UP000799757">
    <property type="component" value="Unassembled WGS sequence"/>
</dbReference>
<reference evidence="2" key="1">
    <citation type="journal article" date="2020" name="Stud. Mycol.">
        <title>101 Dothideomycetes genomes: a test case for predicting lifestyles and emergence of pathogens.</title>
        <authorList>
            <person name="Haridas S."/>
            <person name="Albert R."/>
            <person name="Binder M."/>
            <person name="Bloem J."/>
            <person name="Labutti K."/>
            <person name="Salamov A."/>
            <person name="Andreopoulos B."/>
            <person name="Baker S."/>
            <person name="Barry K."/>
            <person name="Bills G."/>
            <person name="Bluhm B."/>
            <person name="Cannon C."/>
            <person name="Castanera R."/>
            <person name="Culley D."/>
            <person name="Daum C."/>
            <person name="Ezra D."/>
            <person name="Gonzalez J."/>
            <person name="Henrissat B."/>
            <person name="Kuo A."/>
            <person name="Liang C."/>
            <person name="Lipzen A."/>
            <person name="Lutzoni F."/>
            <person name="Magnuson J."/>
            <person name="Mondo S."/>
            <person name="Nolan M."/>
            <person name="Ohm R."/>
            <person name="Pangilinan J."/>
            <person name="Park H.-J."/>
            <person name="Ramirez L."/>
            <person name="Alfaro M."/>
            <person name="Sun H."/>
            <person name="Tritt A."/>
            <person name="Yoshinaga Y."/>
            <person name="Zwiers L.-H."/>
            <person name="Turgeon B."/>
            <person name="Goodwin S."/>
            <person name="Spatafora J."/>
            <person name="Crous P."/>
            <person name="Grigoriev I."/>
        </authorList>
    </citation>
    <scope>NUCLEOTIDE SEQUENCE</scope>
    <source>
        <strain evidence="2">CBS 109.77</strain>
    </source>
</reference>
<sequence>MIVMRMNVGCGDFCHFSSYLFINLASLATIFPPLSPKSHSRGLLPLCGLRFQRRWSYIAFAYPGGF</sequence>
<evidence type="ECO:0000256" key="1">
    <source>
        <dbReference type="SAM" id="Phobius"/>
    </source>
</evidence>
<keyword evidence="1" id="KW-1133">Transmembrane helix</keyword>
<dbReference type="EMBL" id="MU002040">
    <property type="protein sequence ID" value="KAF2791059.1"/>
    <property type="molecule type" value="Genomic_DNA"/>
</dbReference>
<evidence type="ECO:0000313" key="2">
    <source>
        <dbReference type="EMBL" id="KAF2791059.1"/>
    </source>
</evidence>
<proteinExistence type="predicted"/>
<name>A0A6A6X424_9PLEO</name>
<keyword evidence="1" id="KW-0472">Membrane</keyword>
<gene>
    <name evidence="2" type="ORF">K505DRAFT_72449</name>
</gene>
<protein>
    <submittedName>
        <fullName evidence="2">Uncharacterized protein</fullName>
    </submittedName>
</protein>
<evidence type="ECO:0000313" key="3">
    <source>
        <dbReference type="Proteomes" id="UP000799757"/>
    </source>
</evidence>
<feature type="transmembrane region" description="Helical" evidence="1">
    <location>
        <begin position="16"/>
        <end position="34"/>
    </location>
</feature>
<keyword evidence="1" id="KW-0812">Transmembrane</keyword>
<accession>A0A6A6X424</accession>
<dbReference type="AlphaFoldDB" id="A0A6A6X424"/>